<feature type="region of interest" description="Disordered" evidence="1">
    <location>
        <begin position="1"/>
        <end position="28"/>
    </location>
</feature>
<feature type="compositionally biased region" description="Polar residues" evidence="1">
    <location>
        <begin position="247"/>
        <end position="259"/>
    </location>
</feature>
<name>A0AAD6HAQ3_9EURO</name>
<reference evidence="2" key="2">
    <citation type="submission" date="2023-01" db="EMBL/GenBank/DDBJ databases">
        <authorList>
            <person name="Petersen C."/>
        </authorList>
    </citation>
    <scope>NUCLEOTIDE SEQUENCE</scope>
    <source>
        <strain evidence="2">IBT 17514</strain>
    </source>
</reference>
<comment type="caution">
    <text evidence="2">The sequence shown here is derived from an EMBL/GenBank/DDBJ whole genome shotgun (WGS) entry which is preliminary data.</text>
</comment>
<dbReference type="EMBL" id="JAQJAN010000021">
    <property type="protein sequence ID" value="KAJ5703533.1"/>
    <property type="molecule type" value="Genomic_DNA"/>
</dbReference>
<accession>A0AAD6HAQ3</accession>
<dbReference type="Proteomes" id="UP001215712">
    <property type="component" value="Unassembled WGS sequence"/>
</dbReference>
<protein>
    <submittedName>
        <fullName evidence="2">Uncharacterized protein</fullName>
    </submittedName>
</protein>
<reference evidence="2" key="1">
    <citation type="journal article" date="2023" name="IMA Fungus">
        <title>Comparative genomic study of the Penicillium genus elucidates a diverse pangenome and 15 lateral gene transfer events.</title>
        <authorList>
            <person name="Petersen C."/>
            <person name="Sorensen T."/>
            <person name="Nielsen M.R."/>
            <person name="Sondergaard T.E."/>
            <person name="Sorensen J.L."/>
            <person name="Fitzpatrick D.A."/>
            <person name="Frisvad J.C."/>
            <person name="Nielsen K.L."/>
        </authorList>
    </citation>
    <scope>NUCLEOTIDE SEQUENCE</scope>
    <source>
        <strain evidence="2">IBT 17514</strain>
    </source>
</reference>
<dbReference type="AlphaFoldDB" id="A0AAD6HAQ3"/>
<organism evidence="2 3">
    <name type="scientific">Penicillium malachiteum</name>
    <dbReference type="NCBI Taxonomy" id="1324776"/>
    <lineage>
        <taxon>Eukaryota</taxon>
        <taxon>Fungi</taxon>
        <taxon>Dikarya</taxon>
        <taxon>Ascomycota</taxon>
        <taxon>Pezizomycotina</taxon>
        <taxon>Eurotiomycetes</taxon>
        <taxon>Eurotiomycetidae</taxon>
        <taxon>Eurotiales</taxon>
        <taxon>Aspergillaceae</taxon>
        <taxon>Penicillium</taxon>
    </lineage>
</organism>
<proteinExistence type="predicted"/>
<evidence type="ECO:0000313" key="2">
    <source>
        <dbReference type="EMBL" id="KAJ5703533.1"/>
    </source>
</evidence>
<evidence type="ECO:0000313" key="3">
    <source>
        <dbReference type="Proteomes" id="UP001215712"/>
    </source>
</evidence>
<feature type="region of interest" description="Disordered" evidence="1">
    <location>
        <begin position="341"/>
        <end position="390"/>
    </location>
</feature>
<sequence>MSLYGSTLTKEEDENEDAGLSTPHALNDPDVVNNLDAVNGPDIVTVSNVVNGTYIATGLNLLNSPFRPAPTPDEHDSDSVAITSDDMSFTHENLLSSRERRETQAISIPQAAALIQPSYTEELDSQAVISDDVSISSDTPLALSRRARRQNRPIPLDQIAACLLPSRAEELEDSVAVTSSSPSVEDMSVYQNPYPLTARLPRPSTIHPIAPAAHLLPSRARGRRRGPGRSGSHLLPVTPHGSHQAPHDSNQAGPSTLTPSISVPAEYGYGYGFSGYDRARFFLSADYTNPRPVSDPTGQAPSSRNPYSNPYALSAWELQIYENRSAVLARQMESLDLFPGVELSSSEEEPSVSGMESSGIDEGDEHGNEDEPAFTNHVNEAPLTNHVNEP</sequence>
<feature type="region of interest" description="Disordered" evidence="1">
    <location>
        <begin position="214"/>
        <end position="259"/>
    </location>
</feature>
<evidence type="ECO:0000256" key="1">
    <source>
        <dbReference type="SAM" id="MobiDB-lite"/>
    </source>
</evidence>
<gene>
    <name evidence="2" type="ORF">N7493_011458</name>
</gene>
<keyword evidence="3" id="KW-1185">Reference proteome</keyword>
<feature type="compositionally biased region" description="Acidic residues" evidence="1">
    <location>
        <begin position="359"/>
        <end position="372"/>
    </location>
</feature>